<evidence type="ECO:0000313" key="1">
    <source>
        <dbReference type="EMBL" id="CAG8721538.1"/>
    </source>
</evidence>
<protein>
    <submittedName>
        <fullName evidence="1">3052_t:CDS:1</fullName>
    </submittedName>
</protein>
<evidence type="ECO:0000313" key="2">
    <source>
        <dbReference type="Proteomes" id="UP000789901"/>
    </source>
</evidence>
<reference evidence="1 2" key="1">
    <citation type="submission" date="2021-06" db="EMBL/GenBank/DDBJ databases">
        <authorList>
            <person name="Kallberg Y."/>
            <person name="Tangrot J."/>
            <person name="Rosling A."/>
        </authorList>
    </citation>
    <scope>NUCLEOTIDE SEQUENCE [LARGE SCALE GENOMIC DNA]</scope>
    <source>
        <strain evidence="1 2">120-4 pot B 10/14</strain>
    </source>
</reference>
<sequence>MLVSVSLSKEVYDQIREKYQDNTYLVKVKEALEHPEGKDAKRLSKQLRQYESQNGLIFFKDSSQDLRLCLARKSKLVADFEKEASHYSGKECSSISNAKEKLQSVISIPT</sequence>
<dbReference type="EMBL" id="CAJVQB010008649">
    <property type="protein sequence ID" value="CAG8721538.1"/>
    <property type="molecule type" value="Genomic_DNA"/>
</dbReference>
<keyword evidence="2" id="KW-1185">Reference proteome</keyword>
<dbReference type="Proteomes" id="UP000789901">
    <property type="component" value="Unassembled WGS sequence"/>
</dbReference>
<gene>
    <name evidence="1" type="ORF">GMARGA_LOCUS13566</name>
</gene>
<proteinExistence type="predicted"/>
<organism evidence="1 2">
    <name type="scientific">Gigaspora margarita</name>
    <dbReference type="NCBI Taxonomy" id="4874"/>
    <lineage>
        <taxon>Eukaryota</taxon>
        <taxon>Fungi</taxon>
        <taxon>Fungi incertae sedis</taxon>
        <taxon>Mucoromycota</taxon>
        <taxon>Glomeromycotina</taxon>
        <taxon>Glomeromycetes</taxon>
        <taxon>Diversisporales</taxon>
        <taxon>Gigasporaceae</taxon>
        <taxon>Gigaspora</taxon>
    </lineage>
</organism>
<comment type="caution">
    <text evidence="1">The sequence shown here is derived from an EMBL/GenBank/DDBJ whole genome shotgun (WGS) entry which is preliminary data.</text>
</comment>
<accession>A0ABN7V2E9</accession>
<name>A0ABN7V2E9_GIGMA</name>